<evidence type="ECO:0000313" key="2">
    <source>
        <dbReference type="Proteomes" id="UP000002630"/>
    </source>
</evidence>
<proteinExistence type="predicted"/>
<keyword evidence="2" id="KW-1185">Reference proteome</keyword>
<reference evidence="1 2" key="1">
    <citation type="journal article" date="2010" name="Nature">
        <title>The Ectocarpus genome and the independent evolution of multicellularity in brown algae.</title>
        <authorList>
            <person name="Cock J.M."/>
            <person name="Sterck L."/>
            <person name="Rouze P."/>
            <person name="Scornet D."/>
            <person name="Allen A.E."/>
            <person name="Amoutzias G."/>
            <person name="Anthouard V."/>
            <person name="Artiguenave F."/>
            <person name="Aury J.M."/>
            <person name="Badger J.H."/>
            <person name="Beszteri B."/>
            <person name="Billiau K."/>
            <person name="Bonnet E."/>
            <person name="Bothwell J.H."/>
            <person name="Bowler C."/>
            <person name="Boyen C."/>
            <person name="Brownlee C."/>
            <person name="Carrano C.J."/>
            <person name="Charrier B."/>
            <person name="Cho G.Y."/>
            <person name="Coelho S.M."/>
            <person name="Collen J."/>
            <person name="Corre E."/>
            <person name="Da Silva C."/>
            <person name="Delage L."/>
            <person name="Delaroque N."/>
            <person name="Dittami S.M."/>
            <person name="Doulbeau S."/>
            <person name="Elias M."/>
            <person name="Farnham G."/>
            <person name="Gachon C.M."/>
            <person name="Gschloessl B."/>
            <person name="Heesch S."/>
            <person name="Jabbari K."/>
            <person name="Jubin C."/>
            <person name="Kawai H."/>
            <person name="Kimura K."/>
            <person name="Kloareg B."/>
            <person name="Kupper F.C."/>
            <person name="Lang D."/>
            <person name="Le Bail A."/>
            <person name="Leblanc C."/>
            <person name="Lerouge P."/>
            <person name="Lohr M."/>
            <person name="Lopez P.J."/>
            <person name="Martens C."/>
            <person name="Maumus F."/>
            <person name="Michel G."/>
            <person name="Miranda-Saavedra D."/>
            <person name="Morales J."/>
            <person name="Moreau H."/>
            <person name="Motomura T."/>
            <person name="Nagasato C."/>
            <person name="Napoli C.A."/>
            <person name="Nelson D.R."/>
            <person name="Nyvall-Collen P."/>
            <person name="Peters A.F."/>
            <person name="Pommier C."/>
            <person name="Potin P."/>
            <person name="Poulain J."/>
            <person name="Quesneville H."/>
            <person name="Read B."/>
            <person name="Rensing S.A."/>
            <person name="Ritter A."/>
            <person name="Rousvoal S."/>
            <person name="Samanta M."/>
            <person name="Samson G."/>
            <person name="Schroeder D.C."/>
            <person name="Segurens B."/>
            <person name="Strittmatter M."/>
            <person name="Tonon T."/>
            <person name="Tregear J.W."/>
            <person name="Valentin K."/>
            <person name="von Dassow P."/>
            <person name="Yamagishi T."/>
            <person name="Van de Peer Y."/>
            <person name="Wincker P."/>
        </authorList>
    </citation>
    <scope>NUCLEOTIDE SEQUENCE [LARGE SCALE GENOMIC DNA]</scope>
    <source>
        <strain evidence="2">Ec32 / CCAP1310/4</strain>
    </source>
</reference>
<protein>
    <submittedName>
        <fullName evidence="1">Uncharacterized protein</fullName>
    </submittedName>
</protein>
<name>D8LPP0_ECTSI</name>
<dbReference type="OrthoDB" id="10324843at2759"/>
<sequence>MWRTAPAPQTHLRRRWLDRYCTSPEAVDALLGAVDITGCVLDMCGGPTDAVATRLRSACEILTNDVSSPPHPYEAAATR</sequence>
<accession>D8LPP0</accession>
<dbReference type="EMBL" id="FN648741">
    <property type="protein sequence ID" value="CBN77345.1"/>
    <property type="molecule type" value="Genomic_DNA"/>
</dbReference>
<organism evidence="1 2">
    <name type="scientific">Ectocarpus siliculosus</name>
    <name type="common">Brown alga</name>
    <name type="synonym">Conferva siliculosa</name>
    <dbReference type="NCBI Taxonomy" id="2880"/>
    <lineage>
        <taxon>Eukaryota</taxon>
        <taxon>Sar</taxon>
        <taxon>Stramenopiles</taxon>
        <taxon>Ochrophyta</taxon>
        <taxon>PX clade</taxon>
        <taxon>Phaeophyceae</taxon>
        <taxon>Ectocarpales</taxon>
        <taxon>Ectocarpaceae</taxon>
        <taxon>Ectocarpus</taxon>
    </lineage>
</organism>
<gene>
    <name evidence="1" type="ORF">Esi_0053_0014</name>
</gene>
<dbReference type="InParanoid" id="D8LPP0"/>
<dbReference type="Proteomes" id="UP000002630">
    <property type="component" value="Linkage Group LG13"/>
</dbReference>
<dbReference type="AlphaFoldDB" id="D8LPP0"/>
<dbReference type="EMBL" id="FN649738">
    <property type="protein sequence ID" value="CBN77345.1"/>
    <property type="molecule type" value="Genomic_DNA"/>
</dbReference>
<evidence type="ECO:0000313" key="1">
    <source>
        <dbReference type="EMBL" id="CBN77345.1"/>
    </source>
</evidence>